<dbReference type="GO" id="GO:0045944">
    <property type="term" value="P:positive regulation of transcription by RNA polymerase II"/>
    <property type="evidence" value="ECO:0007669"/>
    <property type="project" value="TreeGrafter"/>
</dbReference>
<dbReference type="CDD" id="cd12148">
    <property type="entry name" value="fungal_TF_MHR"/>
    <property type="match status" value="1"/>
</dbReference>
<keyword evidence="2" id="KW-0805">Transcription regulation</keyword>
<protein>
    <recommendedName>
        <fullName evidence="7">Xylanolytic transcriptional activator regulatory domain-containing protein</fullName>
    </recommendedName>
</protein>
<dbReference type="PANTHER" id="PTHR47540:SF4">
    <property type="entry name" value="TRANSCRIPTION FACTOR RGLT"/>
    <property type="match status" value="1"/>
</dbReference>
<dbReference type="VEuPathDB" id="FungiDB:AB675_9787"/>
<name>A0A0N1HTT1_9EURO</name>
<evidence type="ECO:0000259" key="7">
    <source>
        <dbReference type="Pfam" id="PF04082"/>
    </source>
</evidence>
<dbReference type="InterPro" id="IPR007219">
    <property type="entry name" value="XnlR_reg_dom"/>
</dbReference>
<evidence type="ECO:0000256" key="4">
    <source>
        <dbReference type="ARBA" id="ARBA00023163"/>
    </source>
</evidence>
<evidence type="ECO:0000256" key="6">
    <source>
        <dbReference type="SAM" id="MobiDB-lite"/>
    </source>
</evidence>
<keyword evidence="4" id="KW-0804">Transcription</keyword>
<comment type="subcellular location">
    <subcellularLocation>
        <location evidence="1">Nucleus</location>
    </subcellularLocation>
</comment>
<dbReference type="GeneID" id="28742231"/>
<keyword evidence="5" id="KW-0539">Nucleus</keyword>
<dbReference type="InterPro" id="IPR051711">
    <property type="entry name" value="Stress_Response_Reg"/>
</dbReference>
<evidence type="ECO:0000256" key="5">
    <source>
        <dbReference type="ARBA" id="ARBA00023242"/>
    </source>
</evidence>
<dbReference type="EMBL" id="LFJN01000007">
    <property type="protein sequence ID" value="KPI42556.1"/>
    <property type="molecule type" value="Genomic_DNA"/>
</dbReference>
<dbReference type="GO" id="GO:0005634">
    <property type="term" value="C:nucleus"/>
    <property type="evidence" value="ECO:0007669"/>
    <property type="project" value="UniProtKB-SubCell"/>
</dbReference>
<feature type="region of interest" description="Disordered" evidence="6">
    <location>
        <begin position="497"/>
        <end position="520"/>
    </location>
</feature>
<dbReference type="Proteomes" id="UP000038010">
    <property type="component" value="Unassembled WGS sequence"/>
</dbReference>
<dbReference type="Pfam" id="PF04082">
    <property type="entry name" value="Fungal_trans"/>
    <property type="match status" value="1"/>
</dbReference>
<evidence type="ECO:0000313" key="8">
    <source>
        <dbReference type="EMBL" id="KPI42556.1"/>
    </source>
</evidence>
<dbReference type="GO" id="GO:0008270">
    <property type="term" value="F:zinc ion binding"/>
    <property type="evidence" value="ECO:0007669"/>
    <property type="project" value="InterPro"/>
</dbReference>
<dbReference type="GO" id="GO:0043565">
    <property type="term" value="F:sequence-specific DNA binding"/>
    <property type="evidence" value="ECO:0007669"/>
    <property type="project" value="TreeGrafter"/>
</dbReference>
<evidence type="ECO:0000313" key="9">
    <source>
        <dbReference type="Proteomes" id="UP000038010"/>
    </source>
</evidence>
<keyword evidence="9" id="KW-1185">Reference proteome</keyword>
<organism evidence="8 9">
    <name type="scientific">Cyphellophora attinorum</name>
    <dbReference type="NCBI Taxonomy" id="1664694"/>
    <lineage>
        <taxon>Eukaryota</taxon>
        <taxon>Fungi</taxon>
        <taxon>Dikarya</taxon>
        <taxon>Ascomycota</taxon>
        <taxon>Pezizomycotina</taxon>
        <taxon>Eurotiomycetes</taxon>
        <taxon>Chaetothyriomycetidae</taxon>
        <taxon>Chaetothyriales</taxon>
        <taxon>Cyphellophoraceae</taxon>
        <taxon>Cyphellophora</taxon>
    </lineage>
</organism>
<reference evidence="8 9" key="1">
    <citation type="submission" date="2015-06" db="EMBL/GenBank/DDBJ databases">
        <title>Draft genome of the ant-associated black yeast Phialophora attae CBS 131958.</title>
        <authorList>
            <person name="Moreno L.F."/>
            <person name="Stielow B.J."/>
            <person name="de Hoog S."/>
            <person name="Vicente V.A."/>
            <person name="Weiss V.A."/>
            <person name="de Vries M."/>
            <person name="Cruz L.M."/>
            <person name="Souza E.M."/>
        </authorList>
    </citation>
    <scope>NUCLEOTIDE SEQUENCE [LARGE SCALE GENOMIC DNA]</scope>
    <source>
        <strain evidence="8 9">CBS 131958</strain>
    </source>
</reference>
<proteinExistence type="predicted"/>
<evidence type="ECO:0000256" key="1">
    <source>
        <dbReference type="ARBA" id="ARBA00004123"/>
    </source>
</evidence>
<evidence type="ECO:0000256" key="2">
    <source>
        <dbReference type="ARBA" id="ARBA00023015"/>
    </source>
</evidence>
<dbReference type="PANTHER" id="PTHR47540">
    <property type="entry name" value="THIAMINE REPRESSIBLE GENES REGULATORY PROTEIN THI5"/>
    <property type="match status" value="1"/>
</dbReference>
<evidence type="ECO:0000256" key="3">
    <source>
        <dbReference type="ARBA" id="ARBA00023125"/>
    </source>
</evidence>
<dbReference type="RefSeq" id="XP_018002519.1">
    <property type="nucleotide sequence ID" value="XM_018150351.1"/>
</dbReference>
<sequence>MLSGCQRLISPSPYTTVFYGSHSEPSFILRTLELFHYGPLSPEKILHPLTKMFNWPAPKKRHNESTSASVSVSFTLLSERYVAVSLFESLFNASDLFTAFLRRDTVREVVEAVHNPTSIVHLHSHAPSFALYHAVIALGHIAQCKVQRYQDCPDSMLQAWTNFHAAEELVDPQSCIETLSVQALICQLIFLISTSRITSAHGLLGLAYSALLRLGYHRSDNMDQQSLAEQILRAMMFSTVVKIDLYVGLMLDLPRFVPDDLVRDCLHTIHRLHELDTDLSMVASAKHLELLHFASKARQVVFNHPDSESGAIDAGRLASIERQLQHLSSDLSALTRQMGDNPSFVNVKYQLETTLYATQLILFRPFLHYLCTMAKNQPLPLAQSRHALACVKIASTTILRSEVDSNITATFSSTYALFVAVTTLIFLISAHEGTAQPGEAWKRAVTGLRGLYGNRCSEDIATTGLEVLEVLVGQLSHTVDFDFRGIEKEAVEARMQASVPSLRPPAREVQRARTTTPVVHDEEEEEIGYYADADRLLARAETMPLGFGFVDLLEADLDVEMDQMD</sequence>
<dbReference type="GO" id="GO:0006351">
    <property type="term" value="P:DNA-templated transcription"/>
    <property type="evidence" value="ECO:0007669"/>
    <property type="project" value="InterPro"/>
</dbReference>
<gene>
    <name evidence="8" type="ORF">AB675_9787</name>
</gene>
<accession>A0A0N1HTT1</accession>
<dbReference type="AlphaFoldDB" id="A0A0N1HTT1"/>
<feature type="domain" description="Xylanolytic transcriptional activator regulatory" evidence="7">
    <location>
        <begin position="130"/>
        <end position="261"/>
    </location>
</feature>
<comment type="caution">
    <text evidence="8">The sequence shown here is derived from an EMBL/GenBank/DDBJ whole genome shotgun (WGS) entry which is preliminary data.</text>
</comment>
<keyword evidence="3" id="KW-0238">DNA-binding</keyword>
<dbReference type="OrthoDB" id="422427at2759"/>